<protein>
    <submittedName>
        <fullName evidence="3">Uncharacterized protein</fullName>
    </submittedName>
</protein>
<keyword evidence="4" id="KW-1185">Reference proteome</keyword>
<gene>
    <name evidence="3" type="ORF">DEHRE_13015</name>
</gene>
<evidence type="ECO:0000256" key="2">
    <source>
        <dbReference type="SAM" id="Phobius"/>
    </source>
</evidence>
<name>A0ABM5P8M1_DEHRP</name>
<evidence type="ECO:0000313" key="4">
    <source>
        <dbReference type="Proteomes" id="UP000018934"/>
    </source>
</evidence>
<feature type="transmembrane region" description="Helical" evidence="2">
    <location>
        <begin position="20"/>
        <end position="39"/>
    </location>
</feature>
<keyword evidence="2" id="KW-1133">Transmembrane helix</keyword>
<evidence type="ECO:0000256" key="1">
    <source>
        <dbReference type="SAM" id="MobiDB-lite"/>
    </source>
</evidence>
<feature type="transmembrane region" description="Helical" evidence="2">
    <location>
        <begin position="179"/>
        <end position="196"/>
    </location>
</feature>
<reference evidence="3 4" key="1">
    <citation type="journal article" date="2013" name="Stand. Genomic Sci.">
        <title>Complete genome sequence of Dehalobacter restrictus PER-K23(T.).</title>
        <authorList>
            <person name="Kruse T."/>
            <person name="Maillard J."/>
            <person name="Goodwin L."/>
            <person name="Woyke T."/>
            <person name="Teshima H."/>
            <person name="Bruce D."/>
            <person name="Detter C."/>
            <person name="Tapia R."/>
            <person name="Han C."/>
            <person name="Huntemann M."/>
            <person name="Wei C.L."/>
            <person name="Han J."/>
            <person name="Chen A."/>
            <person name="Kyrpides N."/>
            <person name="Szeto E."/>
            <person name="Markowitz V."/>
            <person name="Ivanova N."/>
            <person name="Pagani I."/>
            <person name="Pati A."/>
            <person name="Pitluck S."/>
            <person name="Nolan M."/>
            <person name="Holliger C."/>
            <person name="Smidt H."/>
        </authorList>
    </citation>
    <scope>NUCLEOTIDE SEQUENCE [LARGE SCALE GENOMIC DNA]</scope>
    <source>
        <strain evidence="4">DSM 9455</strain>
    </source>
</reference>
<dbReference type="EMBL" id="CP007033">
    <property type="protein sequence ID" value="AHF10876.1"/>
    <property type="molecule type" value="Genomic_DNA"/>
</dbReference>
<accession>A0ABM5P8M1</accession>
<dbReference type="Proteomes" id="UP000018934">
    <property type="component" value="Chromosome"/>
</dbReference>
<organism evidence="3 4">
    <name type="scientific">Dehalobacter restrictus (strain DSM 9455 / PER-K23)</name>
    <dbReference type="NCBI Taxonomy" id="871738"/>
    <lineage>
        <taxon>Bacteria</taxon>
        <taxon>Bacillati</taxon>
        <taxon>Bacillota</taxon>
        <taxon>Clostridia</taxon>
        <taxon>Eubacteriales</taxon>
        <taxon>Desulfitobacteriaceae</taxon>
        <taxon>Dehalobacter</taxon>
    </lineage>
</organism>
<keyword evidence="2" id="KW-0472">Membrane</keyword>
<keyword evidence="2" id="KW-0812">Transmembrane</keyword>
<proteinExistence type="predicted"/>
<evidence type="ECO:0000313" key="3">
    <source>
        <dbReference type="EMBL" id="AHF10876.1"/>
    </source>
</evidence>
<sequence>MTFLNSYPYPNNQFFGSPSSAEMFLPLTPIPLTFALFLTDSLFPQNRYSPTGALLIPLKILNIPLSYLIIIALGLATSLLAKWSSAFSGVSALSQYQQAYPDIRLFLDGLPSSSQTNAAGAGGNNTGNQQEPDTPLEPRGLAFNLALIAPYSRVPQSIGTKFVLIYGIEMFEIKKLPKTFIPLLILFIYFLLYPKYKNNPSNTE</sequence>
<feature type="region of interest" description="Disordered" evidence="1">
    <location>
        <begin position="115"/>
        <end position="135"/>
    </location>
</feature>
<feature type="transmembrane region" description="Helical" evidence="2">
    <location>
        <begin position="60"/>
        <end position="81"/>
    </location>
</feature>
<dbReference type="RefSeq" id="WP_025206150.1">
    <property type="nucleotide sequence ID" value="NZ_CP007033.1"/>
</dbReference>